<evidence type="ECO:0000313" key="7">
    <source>
        <dbReference type="Proteomes" id="UP000199615"/>
    </source>
</evidence>
<dbReference type="Pfam" id="PF09209">
    <property type="entry name" value="CecR_C"/>
    <property type="match status" value="1"/>
</dbReference>
<dbReference type="AlphaFoldDB" id="A0A1H8TCR1"/>
<accession>A0A1H8TCR1</accession>
<evidence type="ECO:0000256" key="1">
    <source>
        <dbReference type="ARBA" id="ARBA00023015"/>
    </source>
</evidence>
<evidence type="ECO:0000256" key="3">
    <source>
        <dbReference type="ARBA" id="ARBA00023163"/>
    </source>
</evidence>
<keyword evidence="7" id="KW-1185">Reference proteome</keyword>
<keyword evidence="1" id="KW-0805">Transcription regulation</keyword>
<dbReference type="PANTHER" id="PTHR30055">
    <property type="entry name" value="HTH-TYPE TRANSCRIPTIONAL REGULATOR RUTR"/>
    <property type="match status" value="1"/>
</dbReference>
<dbReference type="PRINTS" id="PR00455">
    <property type="entry name" value="HTHTETR"/>
</dbReference>
<organism evidence="6 7">
    <name type="scientific">Rhodopseudomonas pseudopalustris</name>
    <dbReference type="NCBI Taxonomy" id="1513892"/>
    <lineage>
        <taxon>Bacteria</taxon>
        <taxon>Pseudomonadati</taxon>
        <taxon>Pseudomonadota</taxon>
        <taxon>Alphaproteobacteria</taxon>
        <taxon>Hyphomicrobiales</taxon>
        <taxon>Nitrobacteraceae</taxon>
        <taxon>Rhodopseudomonas</taxon>
    </lineage>
</organism>
<evidence type="ECO:0000259" key="5">
    <source>
        <dbReference type="PROSITE" id="PS50977"/>
    </source>
</evidence>
<dbReference type="GO" id="GO:0000976">
    <property type="term" value="F:transcription cis-regulatory region binding"/>
    <property type="evidence" value="ECO:0007669"/>
    <property type="project" value="TreeGrafter"/>
</dbReference>
<dbReference type="InterPro" id="IPR036271">
    <property type="entry name" value="Tet_transcr_reg_TetR-rel_C_sf"/>
</dbReference>
<gene>
    <name evidence="6" type="ORF">SAMN05444123_105359</name>
</gene>
<proteinExistence type="predicted"/>
<evidence type="ECO:0000313" key="6">
    <source>
        <dbReference type="EMBL" id="SEO88880.1"/>
    </source>
</evidence>
<dbReference type="OrthoDB" id="2356263at2"/>
<evidence type="ECO:0000256" key="4">
    <source>
        <dbReference type="PROSITE-ProRule" id="PRU00335"/>
    </source>
</evidence>
<dbReference type="PANTHER" id="PTHR30055:SF234">
    <property type="entry name" value="HTH-TYPE TRANSCRIPTIONAL REGULATOR BETI"/>
    <property type="match status" value="1"/>
</dbReference>
<reference evidence="7" key="1">
    <citation type="submission" date="2016-10" db="EMBL/GenBank/DDBJ databases">
        <authorList>
            <person name="Varghese N."/>
            <person name="Submissions S."/>
        </authorList>
    </citation>
    <scope>NUCLEOTIDE SEQUENCE [LARGE SCALE GENOMIC DNA]</scope>
    <source>
        <strain evidence="7">DSM 123</strain>
    </source>
</reference>
<dbReference type="Gene3D" id="1.10.10.60">
    <property type="entry name" value="Homeodomain-like"/>
    <property type="match status" value="1"/>
</dbReference>
<dbReference type="PROSITE" id="PS50977">
    <property type="entry name" value="HTH_TETR_2"/>
    <property type="match status" value="1"/>
</dbReference>
<sequence>MRDEQADYLFVSPVSGSDTQSRMIQAAIEVFGSLGYAGASTRQLAKHAGVNQAAIPYHFGGKRELYLAAASAIADNIQTRVDPIIAALRDDRGTDPVSRIERSIIDFFQLLAGDDPEAWTEFFVRSERDADDAFEIIYHQAVARFQAQLIEAIAQATGVPPTDEDLNIRVVIVLGSIANFRTLRNVMLSSLGWDKLDVERRTRLETAIRQFALAHLLGNRPTDRAIPRHASHSLADGGHPPSA</sequence>
<dbReference type="EMBL" id="FODT01000005">
    <property type="protein sequence ID" value="SEO88880.1"/>
    <property type="molecule type" value="Genomic_DNA"/>
</dbReference>
<dbReference type="Pfam" id="PF00440">
    <property type="entry name" value="TetR_N"/>
    <property type="match status" value="1"/>
</dbReference>
<protein>
    <submittedName>
        <fullName evidence="6">Transcriptional regulator, TetR family</fullName>
    </submittedName>
</protein>
<keyword evidence="2 4" id="KW-0238">DNA-binding</keyword>
<dbReference type="InterPro" id="IPR009057">
    <property type="entry name" value="Homeodomain-like_sf"/>
</dbReference>
<keyword evidence="3" id="KW-0804">Transcription</keyword>
<evidence type="ECO:0000256" key="2">
    <source>
        <dbReference type="ARBA" id="ARBA00023125"/>
    </source>
</evidence>
<feature type="DNA-binding region" description="H-T-H motif" evidence="4">
    <location>
        <begin position="40"/>
        <end position="59"/>
    </location>
</feature>
<dbReference type="Gene3D" id="1.10.357.10">
    <property type="entry name" value="Tetracycline Repressor, domain 2"/>
    <property type="match status" value="1"/>
</dbReference>
<dbReference type="SUPFAM" id="SSF48498">
    <property type="entry name" value="Tetracyclin repressor-like, C-terminal domain"/>
    <property type="match status" value="1"/>
</dbReference>
<dbReference type="InterPro" id="IPR001647">
    <property type="entry name" value="HTH_TetR"/>
</dbReference>
<dbReference type="SUPFAM" id="SSF46689">
    <property type="entry name" value="Homeodomain-like"/>
    <property type="match status" value="1"/>
</dbReference>
<dbReference type="InterPro" id="IPR050109">
    <property type="entry name" value="HTH-type_TetR-like_transc_reg"/>
</dbReference>
<dbReference type="InterPro" id="IPR015292">
    <property type="entry name" value="Tscrpt_reg_YbiH_C"/>
</dbReference>
<feature type="domain" description="HTH tetR-type" evidence="5">
    <location>
        <begin position="17"/>
        <end position="77"/>
    </location>
</feature>
<name>A0A1H8TCR1_9BRAD</name>
<dbReference type="GO" id="GO:0003700">
    <property type="term" value="F:DNA-binding transcription factor activity"/>
    <property type="evidence" value="ECO:0007669"/>
    <property type="project" value="TreeGrafter"/>
</dbReference>
<dbReference type="RefSeq" id="WP_049760700.1">
    <property type="nucleotide sequence ID" value="NZ_FODT01000005.1"/>
</dbReference>
<dbReference type="Proteomes" id="UP000199615">
    <property type="component" value="Unassembled WGS sequence"/>
</dbReference>